<dbReference type="RefSeq" id="XP_054838289.1">
    <property type="nucleotide sequence ID" value="XM_054982314.1"/>
</dbReference>
<dbReference type="PROSITE" id="PS50157">
    <property type="entry name" value="ZINC_FINGER_C2H2_2"/>
    <property type="match status" value="2"/>
</dbReference>
<evidence type="ECO:0000256" key="4">
    <source>
        <dbReference type="SAM" id="MobiDB-lite"/>
    </source>
</evidence>
<dbReference type="InterPro" id="IPR036236">
    <property type="entry name" value="Znf_C2H2_sf"/>
</dbReference>
<dbReference type="Gene3D" id="3.30.160.60">
    <property type="entry name" value="Classic Zinc Finger"/>
    <property type="match status" value="1"/>
</dbReference>
<name>A0AA97JJB9_EUBMA</name>
<evidence type="ECO:0000256" key="2">
    <source>
        <dbReference type="ARBA" id="ARBA00023242"/>
    </source>
</evidence>
<keyword evidence="3" id="KW-0479">Metal-binding</keyword>
<sequence>MVKRRLAEQPTNFHSLARDVEVKMAAWKDDSSCLAGERRVDFNETESHQGRKMVLLEKTNCLHQEEHAGSRDGGMGQQTAGGPLWKFLTGKHVFVKKNALEEKDSAFTEVRRTKEKLKPEDVDEVQQRGGAAHSGKGQTPNRPGPSSPGSAFSLVWPTRTAGEPKSAFRKPAKCLLDRKAVTAPRDESDLVKGPGKLSGCINVADVMCYSSLLTSKVFVSDLSGSHLLQSGPFPCPSGLWPRLNGGQVLTVPASGSRSSSLALLPPTFASFGLAAQNWCAKCNLSFRMTSDLVFHMRSHHKKEGASLETQSKRRREENLTCPVCQEYFRERHHLSRHMTSHN</sequence>
<dbReference type="GeneID" id="129331795"/>
<reference evidence="7" key="1">
    <citation type="submission" date="2025-08" db="UniProtKB">
        <authorList>
            <consortium name="RefSeq"/>
        </authorList>
    </citation>
    <scope>IDENTIFICATION</scope>
    <source>
        <tissue evidence="7">Blood</tissue>
    </source>
</reference>
<dbReference type="PANTHER" id="PTHR16516">
    <property type="entry name" value="AGAP007109-PA"/>
    <property type="match status" value="1"/>
</dbReference>
<comment type="subcellular location">
    <subcellularLocation>
        <location evidence="1">Nucleus</location>
    </subcellularLocation>
</comment>
<feature type="region of interest" description="Disordered" evidence="4">
    <location>
        <begin position="108"/>
        <end position="155"/>
    </location>
</feature>
<accession>A0AA97JJB9</accession>
<keyword evidence="3" id="KW-0862">Zinc</keyword>
<dbReference type="GO" id="GO:0006355">
    <property type="term" value="P:regulation of DNA-templated transcription"/>
    <property type="evidence" value="ECO:0007669"/>
    <property type="project" value="TreeGrafter"/>
</dbReference>
<dbReference type="PANTHER" id="PTHR16516:SF5">
    <property type="entry name" value="ZINC FINGER PROTEIN 488"/>
    <property type="match status" value="1"/>
</dbReference>
<dbReference type="CTD" id="118738"/>
<evidence type="ECO:0000313" key="6">
    <source>
        <dbReference type="Proteomes" id="UP001190640"/>
    </source>
</evidence>
<evidence type="ECO:0000256" key="3">
    <source>
        <dbReference type="PROSITE-ProRule" id="PRU00042"/>
    </source>
</evidence>
<dbReference type="Proteomes" id="UP001190640">
    <property type="component" value="Chromosome 6"/>
</dbReference>
<dbReference type="AlphaFoldDB" id="A0AA97JJB9"/>
<feature type="domain" description="C2H2-type" evidence="5">
    <location>
        <begin position="319"/>
        <end position="342"/>
    </location>
</feature>
<dbReference type="KEGG" id="emc:129331795"/>
<evidence type="ECO:0000256" key="1">
    <source>
        <dbReference type="ARBA" id="ARBA00004123"/>
    </source>
</evidence>
<protein>
    <submittedName>
        <fullName evidence="7">Zinc finger protein 488</fullName>
    </submittedName>
</protein>
<dbReference type="SUPFAM" id="SSF57667">
    <property type="entry name" value="beta-beta-alpha zinc fingers"/>
    <property type="match status" value="1"/>
</dbReference>
<evidence type="ECO:0000259" key="5">
    <source>
        <dbReference type="PROSITE" id="PS50157"/>
    </source>
</evidence>
<dbReference type="PROSITE" id="PS00028">
    <property type="entry name" value="ZINC_FINGER_C2H2_1"/>
    <property type="match status" value="2"/>
</dbReference>
<dbReference type="InterPro" id="IPR052296">
    <property type="entry name" value="TR-Histone_Methyltrans"/>
</dbReference>
<feature type="compositionally biased region" description="Basic and acidic residues" evidence="4">
    <location>
        <begin position="108"/>
        <end position="120"/>
    </location>
</feature>
<proteinExistence type="predicted"/>
<feature type="domain" description="C2H2-type" evidence="5">
    <location>
        <begin position="277"/>
        <end position="304"/>
    </location>
</feature>
<dbReference type="GO" id="GO:0005634">
    <property type="term" value="C:nucleus"/>
    <property type="evidence" value="ECO:0007669"/>
    <property type="project" value="UniProtKB-SubCell"/>
</dbReference>
<organism evidence="6 7">
    <name type="scientific">Eublepharis macularius</name>
    <name type="common">Leopard gecko</name>
    <name type="synonym">Cyrtodactylus macularius</name>
    <dbReference type="NCBI Taxonomy" id="481883"/>
    <lineage>
        <taxon>Eukaryota</taxon>
        <taxon>Metazoa</taxon>
        <taxon>Chordata</taxon>
        <taxon>Craniata</taxon>
        <taxon>Vertebrata</taxon>
        <taxon>Euteleostomi</taxon>
        <taxon>Lepidosauria</taxon>
        <taxon>Squamata</taxon>
        <taxon>Bifurcata</taxon>
        <taxon>Gekkota</taxon>
        <taxon>Eublepharidae</taxon>
        <taxon>Eublepharinae</taxon>
        <taxon>Eublepharis</taxon>
    </lineage>
</organism>
<dbReference type="GO" id="GO:0014003">
    <property type="term" value="P:oligodendrocyte development"/>
    <property type="evidence" value="ECO:0007669"/>
    <property type="project" value="TreeGrafter"/>
</dbReference>
<dbReference type="SMART" id="SM00355">
    <property type="entry name" value="ZnF_C2H2"/>
    <property type="match status" value="2"/>
</dbReference>
<dbReference type="GO" id="GO:0008270">
    <property type="term" value="F:zinc ion binding"/>
    <property type="evidence" value="ECO:0007669"/>
    <property type="project" value="UniProtKB-KW"/>
</dbReference>
<keyword evidence="6" id="KW-1185">Reference proteome</keyword>
<keyword evidence="3" id="KW-0863">Zinc-finger</keyword>
<gene>
    <name evidence="7" type="primary">ZNF488</name>
</gene>
<keyword evidence="2" id="KW-0539">Nucleus</keyword>
<dbReference type="InterPro" id="IPR013087">
    <property type="entry name" value="Znf_C2H2_type"/>
</dbReference>
<evidence type="ECO:0000313" key="7">
    <source>
        <dbReference type="RefSeq" id="XP_054838289.1"/>
    </source>
</evidence>